<dbReference type="InterPro" id="IPR015919">
    <property type="entry name" value="Cadherin-like_sf"/>
</dbReference>
<dbReference type="SUPFAM" id="SSF51126">
    <property type="entry name" value="Pectin lyase-like"/>
    <property type="match status" value="1"/>
</dbReference>
<dbReference type="EMBL" id="JBHUJC010000026">
    <property type="protein sequence ID" value="MFD2276595.1"/>
    <property type="molecule type" value="Genomic_DNA"/>
</dbReference>
<protein>
    <submittedName>
        <fullName evidence="7">Ig-like domain-containing protein</fullName>
    </submittedName>
</protein>
<dbReference type="PANTHER" id="PTHR36453:SF1">
    <property type="entry name" value="RIGHT HANDED BETA HELIX DOMAIN-CONTAINING PROTEIN"/>
    <property type="match status" value="1"/>
</dbReference>
<dbReference type="InterPro" id="IPR013783">
    <property type="entry name" value="Ig-like_fold"/>
</dbReference>
<dbReference type="Gene3D" id="2.60.40.10">
    <property type="entry name" value="Immunoglobulins"/>
    <property type="match status" value="3"/>
</dbReference>
<keyword evidence="4" id="KW-0106">Calcium</keyword>
<dbReference type="NCBIfam" id="NF012211">
    <property type="entry name" value="tand_rpt_95"/>
    <property type="match status" value="2"/>
</dbReference>
<gene>
    <name evidence="7" type="ORF">ACFSQZ_08965</name>
</gene>
<feature type="domain" description="Dystroglycan-type cadherin-like" evidence="6">
    <location>
        <begin position="1239"/>
        <end position="1331"/>
    </location>
</feature>
<dbReference type="InterPro" id="IPR006644">
    <property type="entry name" value="Cadg"/>
</dbReference>
<dbReference type="InterPro" id="IPR059100">
    <property type="entry name" value="TSP3_bac"/>
</dbReference>
<comment type="subcellular location">
    <subcellularLocation>
        <location evidence="1">Secreted</location>
    </subcellularLocation>
</comment>
<keyword evidence="8" id="KW-1185">Reference proteome</keyword>
<dbReference type="InterPro" id="IPR011050">
    <property type="entry name" value="Pectin_lyase_fold/virulence"/>
</dbReference>
<evidence type="ECO:0000313" key="7">
    <source>
        <dbReference type="EMBL" id="MFD2276595.1"/>
    </source>
</evidence>
<evidence type="ECO:0000256" key="1">
    <source>
        <dbReference type="ARBA" id="ARBA00004613"/>
    </source>
</evidence>
<evidence type="ECO:0000256" key="3">
    <source>
        <dbReference type="ARBA" id="ARBA00022729"/>
    </source>
</evidence>
<dbReference type="Pfam" id="PF18884">
    <property type="entry name" value="TSP3_bac"/>
    <property type="match status" value="1"/>
</dbReference>
<dbReference type="SMART" id="SM00736">
    <property type="entry name" value="CADG"/>
    <property type="match status" value="2"/>
</dbReference>
<dbReference type="SUPFAM" id="SSF49313">
    <property type="entry name" value="Cadherin-like"/>
    <property type="match status" value="2"/>
</dbReference>
<feature type="signal peptide" evidence="5">
    <location>
        <begin position="1"/>
        <end position="19"/>
    </location>
</feature>
<dbReference type="InterPro" id="IPR006626">
    <property type="entry name" value="PbH1"/>
</dbReference>
<name>A0ABW5E6P0_9BACT</name>
<keyword evidence="2" id="KW-0964">Secreted</keyword>
<dbReference type="Gene3D" id="2.60.40.2810">
    <property type="match status" value="2"/>
</dbReference>
<dbReference type="Gene3D" id="2.160.20.10">
    <property type="entry name" value="Single-stranded right-handed beta-helix, Pectin lyase-like"/>
    <property type="match status" value="2"/>
</dbReference>
<evidence type="ECO:0000256" key="2">
    <source>
        <dbReference type="ARBA" id="ARBA00022525"/>
    </source>
</evidence>
<dbReference type="Proteomes" id="UP001597297">
    <property type="component" value="Unassembled WGS sequence"/>
</dbReference>
<dbReference type="Pfam" id="PF17963">
    <property type="entry name" value="Big_9"/>
    <property type="match status" value="3"/>
</dbReference>
<sequence length="2170" mass="228268">MIKTSYLSGVCLMAVSAMANSEILVGYDFDAIASDYRDATVQSANVIVSQLTSPMDISLYGAGGDNSGLDASGQTLGSAGSLGAVAIQIYDATTSSFADAIEGNDYLTFTVSPGDQHQLHLSSLTFKVSKQSAISVDEYAVTDSAGNLIGSTAAITNVLGLSGTLDGVSIDLSDSQFQNLTEATTFRIYAWGRGAASGSSSLAMLDKVVLNGTAEPARLVAYDFDADAPDPSVPTLADASLSASALESPMAISFDSGNGDNTGLDASGFELGSSATLGAVGIQVTDAVRQTFELAKESDNYMAFTITPDAGKGAHLTGISFKAIKQNGDSVDEYAVTDADGNLIGSTVAIETIDGLVASYDGVTIDLEHSDLEYITEATEIRIYVWGRGSKRTSGSLAGFDKVTLYGSAFDVGNDYYVDETGNDSNSGSANQPFASVQHAVNQAGIGSTIYIGGGSYHETVDLSGVIGVTLRPNGNEQVTFNGTQAITTNWTLEDTDSIVLPDGNDTPSENLPGRGMVYVTTLDDSIDDVTQLFVDDKIMTLARFPNALVWSDDFWEQRTQKQSGSSRGYIVGTDAIAEAGVSFKGCMMLHNFENYGSHVSHVTSHTAGNNIFEYNSIGGWRHSSAYFFEGGKGNAERVLLDMAQEWAYDENTRQLYLWADDGQNPTGRTIAGKVQTFAIIGDATTKNITLDGLNFFATTWSFTSSDGITIQNCNNEYPSCSDRAKGVGGQPKTAYIQGSKTDFCENVTLYNNIFRRADGAGLMTAYTGNMLVENNLFEQINYTCVAGKAVQLAGSRNLVARHNTLRDSGTSAGFSIGRWYMDPTGINPYVFENNVAEGCSRMQIDGTAFYAVGGNAQESITRYNWGYNNRQRDFRWDGNNTPLIGIYCNIYRNVCMNSVNKTSNLIGGAYKLKGDFHEIYNNIAIDVDGRVKGQFEISIGAGGNANSESFNNAGDYLSGNNTDGDIPGVTGNNYLAQRASRDMSLLLRDPYGFDFRPRWDAVELIDQAKEVSCTYYNGEQVVDVTAGYTGNAPDIGAYEFGDDNYIIPGYRTPQASTPIPADGNSHALYDCDLMWLGGLNAVSYNIYLGTTANGLSFQGNQTNNIFNPGGWTNDQTYFWRIDSVLEDGSVVTGDVWTFTINDHTPRAFSSRQAVDEDQSVSFELSGHDPDGNALTYTVSSNPVNGTITGTAPHLVYTPNANFHGTDSILYTVNNGSSNSTNAIVIFEVADDNADAPSFTATSFTESAAVIGSVYSGSIAAAATDVDEQALSYSIVSGPAWLELATDGALSGSPALADFGINTWVVRATDPTGLSATATLKIKVIEDAIAVLGFEGFGTDIAANPLTIGGNADNLTVVGVEDGNDYLYSVVYSNVDVDGDSQNDTLTFDLRVKGWTGSTTDAALDTDGSTDAASAMIGTTVANVVLSSEKFTIGDSKMANGQSLEFLLENLSVNLTNPAIYGSAASAGFTSALLKQTSTTGNSHQAIFGEGTGLLGIQFATNVNSGQLDVGRGSLYISSDAGNGTRSTSWGVANVDFTIEIETAAYGSYTEWAANYGLNDALASADSDGDGISNLEEYQNGTNPLVNVAPVADPISLTVDEDDSVSITLSGSDQEGNSLSYQVITPPANGTLSGSAPNLSYMPEADYYGSDSFSYIANDGSSQSSVATVSITILPINDLPNVGSSAIVAAALVNAPFTGTLADAVSDPDGDSLSFAVLSGPSWLNIAANGSLSGTASLEDKGLNTWLVQVDDGNGGSSTIDLEITVELPILVGYDFDEGDPASPTLVSEHLTASVMTSPMPISYDSSFGDNSGVSASGLEFGSAETLGALAIQVIDATTSSFANALAGDDYIAFTVTPALGTGLQLSSLSFKATKKHIHSVDEYAVTDAAGNILGSPASITNVLGLTTSYDGVTVDLAGSDLEFITAPTELRIYAWGRGTSNASNTLAAIDKVTLHGSNYLAPVAYWELDDASTSIGQDSSGNGFDGTIANATSVTGKVGSALDFNGSDADVTLPASVFASIDQEITISLWAYGATDQARSDTIFSAKDASGNRVLNIHLPWGNSNVYWDAGWNAGYDRIFKAATADQFKGSWSHWVFVKNATTGSMAIYHNGTLFHSGIGTTKSMAGITAATLGSELGVSNYAGAIDEVIIYDSALSAEEIAELYTSYE</sequence>
<dbReference type="Pfam" id="PF13385">
    <property type="entry name" value="Laminin_G_3"/>
    <property type="match status" value="1"/>
</dbReference>
<dbReference type="RefSeq" id="WP_377094538.1">
    <property type="nucleotide sequence ID" value="NZ_JBHSJM010000001.1"/>
</dbReference>
<evidence type="ECO:0000256" key="4">
    <source>
        <dbReference type="ARBA" id="ARBA00022837"/>
    </source>
</evidence>
<evidence type="ECO:0000256" key="5">
    <source>
        <dbReference type="SAM" id="SignalP"/>
    </source>
</evidence>
<organism evidence="7 8">
    <name type="scientific">Rubritalea spongiae</name>
    <dbReference type="NCBI Taxonomy" id="430797"/>
    <lineage>
        <taxon>Bacteria</taxon>
        <taxon>Pseudomonadati</taxon>
        <taxon>Verrucomicrobiota</taxon>
        <taxon>Verrucomicrobiia</taxon>
        <taxon>Verrucomicrobiales</taxon>
        <taxon>Rubritaleaceae</taxon>
        <taxon>Rubritalea</taxon>
    </lineage>
</organism>
<evidence type="ECO:0000259" key="6">
    <source>
        <dbReference type="SMART" id="SM00736"/>
    </source>
</evidence>
<evidence type="ECO:0000313" key="8">
    <source>
        <dbReference type="Proteomes" id="UP001597297"/>
    </source>
</evidence>
<dbReference type="SMART" id="SM00710">
    <property type="entry name" value="PbH1"/>
    <property type="match status" value="3"/>
</dbReference>
<proteinExistence type="predicted"/>
<feature type="domain" description="Dystroglycan-type cadherin-like" evidence="6">
    <location>
        <begin position="1682"/>
        <end position="1773"/>
    </location>
</feature>
<feature type="chain" id="PRO_5046951944" evidence="5">
    <location>
        <begin position="20"/>
        <end position="2170"/>
    </location>
</feature>
<accession>A0ABW5E6P0</accession>
<dbReference type="Pfam" id="PF05345">
    <property type="entry name" value="He_PIG"/>
    <property type="match status" value="1"/>
</dbReference>
<dbReference type="InterPro" id="IPR012334">
    <property type="entry name" value="Pectin_lyas_fold"/>
</dbReference>
<dbReference type="InterPro" id="IPR013320">
    <property type="entry name" value="ConA-like_dom_sf"/>
</dbReference>
<dbReference type="PANTHER" id="PTHR36453">
    <property type="entry name" value="SECRETED PROTEIN-RELATED"/>
    <property type="match status" value="1"/>
</dbReference>
<reference evidence="8" key="1">
    <citation type="journal article" date="2019" name="Int. J. Syst. Evol. Microbiol.">
        <title>The Global Catalogue of Microorganisms (GCM) 10K type strain sequencing project: providing services to taxonomists for standard genome sequencing and annotation.</title>
        <authorList>
            <consortium name="The Broad Institute Genomics Platform"/>
            <consortium name="The Broad Institute Genome Sequencing Center for Infectious Disease"/>
            <person name="Wu L."/>
            <person name="Ma J."/>
        </authorList>
    </citation>
    <scope>NUCLEOTIDE SEQUENCE [LARGE SCALE GENOMIC DNA]</scope>
    <source>
        <strain evidence="8">JCM 16545</strain>
    </source>
</reference>
<comment type="caution">
    <text evidence="7">The sequence shown here is derived from an EMBL/GenBank/DDBJ whole genome shotgun (WGS) entry which is preliminary data.</text>
</comment>
<dbReference type="SUPFAM" id="SSF49899">
    <property type="entry name" value="Concanavalin A-like lectins/glucanases"/>
    <property type="match status" value="1"/>
</dbReference>
<dbReference type="Gene3D" id="2.60.120.200">
    <property type="match status" value="1"/>
</dbReference>
<keyword evidence="3 5" id="KW-0732">Signal</keyword>